<protein>
    <submittedName>
        <fullName evidence="1">Uncharacterized protein</fullName>
    </submittedName>
</protein>
<reference evidence="1" key="1">
    <citation type="submission" date="2019-03" db="EMBL/GenBank/DDBJ databases">
        <title>Lake Tanganyika Metagenome-Assembled Genomes (MAGs).</title>
        <authorList>
            <person name="Tran P."/>
        </authorList>
    </citation>
    <scope>NUCLEOTIDE SEQUENCE</scope>
    <source>
        <strain evidence="1">K_DeepCast_65m_m2_066</strain>
    </source>
</reference>
<comment type="caution">
    <text evidence="1">The sequence shown here is derived from an EMBL/GenBank/DDBJ whole genome shotgun (WGS) entry which is preliminary data.</text>
</comment>
<name>A0A937W386_UNCTE</name>
<dbReference type="Gene3D" id="3.40.50.2000">
    <property type="entry name" value="Glycogen Phosphorylase B"/>
    <property type="match status" value="1"/>
</dbReference>
<gene>
    <name evidence="1" type="ORF">FJZ47_18875</name>
</gene>
<evidence type="ECO:0000313" key="2">
    <source>
        <dbReference type="Proteomes" id="UP000712673"/>
    </source>
</evidence>
<dbReference type="Proteomes" id="UP000712673">
    <property type="component" value="Unassembled WGS sequence"/>
</dbReference>
<accession>A0A937W386</accession>
<dbReference type="EMBL" id="VGLS01000703">
    <property type="protein sequence ID" value="MBM3225842.1"/>
    <property type="molecule type" value="Genomic_DNA"/>
</dbReference>
<organism evidence="1 2">
    <name type="scientific">Tectimicrobiota bacterium</name>
    <dbReference type="NCBI Taxonomy" id="2528274"/>
    <lineage>
        <taxon>Bacteria</taxon>
        <taxon>Pseudomonadati</taxon>
        <taxon>Nitrospinota/Tectimicrobiota group</taxon>
        <taxon>Candidatus Tectimicrobiota</taxon>
    </lineage>
</organism>
<dbReference type="AlphaFoldDB" id="A0A937W386"/>
<evidence type="ECO:0000313" key="1">
    <source>
        <dbReference type="EMBL" id="MBM3225842.1"/>
    </source>
</evidence>
<dbReference type="SUPFAM" id="SSF53756">
    <property type="entry name" value="UDP-Glycosyltransferase/glycogen phosphorylase"/>
    <property type="match status" value="1"/>
</dbReference>
<proteinExistence type="predicted"/>
<sequence length="119" mass="13816">MVWTRRHGIDTVIDLELFSRFTALLTFLAGAHQRVGFHAYHHEGLYRGTLLTHKVSYNPHMHIAKNFLALVAALLAPTRELPYAKVFIRDEELTLPKRQFTATEQDHMRARLRHAYPAL</sequence>